<name>A0A096MRR6_PAPAN</name>
<evidence type="ECO:0000256" key="1">
    <source>
        <dbReference type="SAM" id="Phobius"/>
    </source>
</evidence>
<gene>
    <name evidence="2" type="primary">TMEM174</name>
</gene>
<keyword evidence="1" id="KW-0812">Transmembrane</keyword>
<dbReference type="CTD" id="134288"/>
<keyword evidence="1" id="KW-0472">Membrane</keyword>
<dbReference type="GeneID" id="101024433"/>
<dbReference type="GO" id="GO:0055062">
    <property type="term" value="P:phosphate ion homeostasis"/>
    <property type="evidence" value="ECO:0007669"/>
    <property type="project" value="Ensembl"/>
</dbReference>
<dbReference type="GO" id="GO:0005789">
    <property type="term" value="C:endoplasmic reticulum membrane"/>
    <property type="evidence" value="ECO:0007669"/>
    <property type="project" value="Ensembl"/>
</dbReference>
<dbReference type="RefSeq" id="XP_003899844.1">
    <property type="nucleotide sequence ID" value="XM_003899795.5"/>
</dbReference>
<evidence type="ECO:0000313" key="2">
    <source>
        <dbReference type="Ensembl" id="ENSPANP00000002468.1"/>
    </source>
</evidence>
<dbReference type="Proteomes" id="UP000028761">
    <property type="component" value="Chromosome 5"/>
</dbReference>
<dbReference type="AlphaFoldDB" id="A0A096MRR6"/>
<dbReference type="OMA" id="YYTIYPP"/>
<dbReference type="GeneTree" id="ENSGT00390000004161"/>
<dbReference type="Bgee" id="ENSPANG00000017251">
    <property type="expression patterns" value="Expressed in adult mammalian kidney and 3 other cell types or tissues"/>
</dbReference>
<dbReference type="OrthoDB" id="9931655at2759"/>
<dbReference type="Ensembl" id="ENSPANT00000028077.3">
    <property type="protein sequence ID" value="ENSPANP00000002468.1"/>
    <property type="gene ID" value="ENSPANG00000017251.3"/>
</dbReference>
<reference evidence="2 3" key="1">
    <citation type="submission" date="2012-03" db="EMBL/GenBank/DDBJ databases">
        <title>Whole Genome Assembly of Papio anubis.</title>
        <authorList>
            <person name="Liu Y.L."/>
            <person name="Abraham K.A."/>
            <person name="Akbar H.A."/>
            <person name="Ali S.A."/>
            <person name="Anosike U.A."/>
            <person name="Aqrawi P.A."/>
            <person name="Arias F.A."/>
            <person name="Attaway T.A."/>
            <person name="Awwad R.A."/>
            <person name="Babu C.B."/>
            <person name="Bandaranaike D.B."/>
            <person name="Battles P.B."/>
            <person name="Bell A.B."/>
            <person name="Beltran B.B."/>
            <person name="Berhane-Mersha D.B."/>
            <person name="Bess C.B."/>
            <person name="Bickham C.B."/>
            <person name="Bolden T.B."/>
            <person name="Carter K.C."/>
            <person name="Chau D.C."/>
            <person name="Chavez A.C."/>
            <person name="Clerc-Blankenburg K.C."/>
            <person name="Coyle M.C."/>
            <person name="Dao M.D."/>
            <person name="Davila M.L.D."/>
            <person name="Davy-Carroll L.D."/>
            <person name="Denson S.D."/>
            <person name="Dinh H.D."/>
            <person name="Fernandez S.F."/>
            <person name="Fernando P.F."/>
            <person name="Forbes L.F."/>
            <person name="Francis C.F."/>
            <person name="Francisco L.F."/>
            <person name="Fu Q.F."/>
            <person name="Garcia-Iii R.G."/>
            <person name="Garrett T.G."/>
            <person name="Gross S.G."/>
            <person name="Gubbala S.G."/>
            <person name="Hirani K.H."/>
            <person name="Hogues M.H."/>
            <person name="Hollins B.H."/>
            <person name="Jackson L.J."/>
            <person name="Javaid M.J."/>
            <person name="Jhangiani S.J."/>
            <person name="Johnson A.J."/>
            <person name="Johnson B.J."/>
            <person name="Jones J.J."/>
            <person name="Joshi V.J."/>
            <person name="Kalu J.K."/>
            <person name="Khan N.K."/>
            <person name="Korchina V.K."/>
            <person name="Kovar C.K."/>
            <person name="Lago L.L."/>
            <person name="Lara F.L."/>
            <person name="Le T.-K.L."/>
            <person name="Lee S.L."/>
            <person name="Legall-Iii F.L."/>
            <person name="Lemon S.L."/>
            <person name="Liu J.L."/>
            <person name="Liu Y.-S.L."/>
            <person name="Liyanage D.L."/>
            <person name="Lopez J.L."/>
            <person name="Lorensuhewa L.L."/>
            <person name="Mata R.M."/>
            <person name="Mathew T.M."/>
            <person name="Mercado C.M."/>
            <person name="Mercado I.M."/>
            <person name="Morales K.M."/>
            <person name="Morgan M.M."/>
            <person name="Munidasa M.M."/>
            <person name="Ngo D.N."/>
            <person name="Nguyen L.N."/>
            <person name="Nguyen T.N."/>
            <person name="Nguyen N.N."/>
            <person name="Obregon M.O."/>
            <person name="Okwuonu G.O."/>
            <person name="Ongeri F.O."/>
            <person name="Onwere C.O."/>
            <person name="Osifeso I.O."/>
            <person name="Parra A.P."/>
            <person name="Patil S.P."/>
            <person name="Perez A.P."/>
            <person name="Perez Y.P."/>
            <person name="Pham C.P."/>
            <person name="Pu L.-L.P."/>
            <person name="Puazo M.P."/>
            <person name="Quiroz J.Q."/>
            <person name="Rouhana J.R."/>
            <person name="Ruiz M.R."/>
            <person name="Ruiz S.-J.R."/>
            <person name="Saada N.S."/>
            <person name="Santibanez J.S."/>
            <person name="Scheel M.S."/>
            <person name="Schneider B.S."/>
            <person name="Simmons D.S."/>
            <person name="Sisson I.S."/>
            <person name="Tang L.-Y.T."/>
            <person name="Thornton R.T."/>
            <person name="Tisius J.T."/>
            <person name="Toledanes G.T."/>
            <person name="Trejos Z.T."/>
            <person name="Usmani K.U."/>
            <person name="Varghese R.V."/>
            <person name="Vattathil S.V."/>
            <person name="Vee V.V."/>
            <person name="Walker D.W."/>
            <person name="Weissenberger G.W."/>
            <person name="White C.W."/>
            <person name="Williams A.W."/>
            <person name="Woodworth J.W."/>
            <person name="Wright R.W."/>
            <person name="Zhu Y.Z."/>
            <person name="Han Y.H."/>
            <person name="Newsham I.N."/>
            <person name="Nazareth L.N."/>
            <person name="Worley K.W."/>
            <person name="Muzny D.M."/>
            <person name="Rogers J.R."/>
            <person name="Gibbs R.G."/>
        </authorList>
    </citation>
    <scope>NUCLEOTIDE SEQUENCE [LARGE SCALE GENOMIC DNA]</scope>
</reference>
<dbReference type="HOGENOM" id="CLU_099888_0_0_1"/>
<sequence>MEQGSGRLEDFPVNVFSVTPYTPSTADIQVSDDDKAGATLLFSGIFLGLVGITFTVMGWIKYQGVSHFEWTQLLGPVLLSVGVTFILIAVCKFKMLSCQLCKESEERVPDLEQTPGGPSFVFTGINQPITFHGATVVQYIPPPYGSPEPMGINTSYLQSVVSPCGLITPGGAATAVLSPPQYYTIYPQDNSAFVVDEGCPSFADGGNHRPSPDADQVEETQLEEEACACFSPPPYEEIYSLPR</sequence>
<evidence type="ECO:0000313" key="3">
    <source>
        <dbReference type="Proteomes" id="UP000028761"/>
    </source>
</evidence>
<proteinExistence type="predicted"/>
<dbReference type="GO" id="GO:0016324">
    <property type="term" value="C:apical plasma membrane"/>
    <property type="evidence" value="ECO:0007669"/>
    <property type="project" value="Ensembl"/>
</dbReference>
<reference evidence="2" key="3">
    <citation type="submission" date="2025-09" db="UniProtKB">
        <authorList>
            <consortium name="Ensembl"/>
        </authorList>
    </citation>
    <scope>IDENTIFICATION</scope>
</reference>
<dbReference type="PANTHER" id="PTHR31020:SF1">
    <property type="entry name" value="TRANSMEMBRANE PROTEIN 174"/>
    <property type="match status" value="1"/>
</dbReference>
<dbReference type="STRING" id="9555.ENSPANP00000002468"/>
<keyword evidence="1" id="KW-1133">Transmembrane helix</keyword>
<dbReference type="InterPro" id="IPR027835">
    <property type="entry name" value="TMEM174"/>
</dbReference>
<organism evidence="2 3">
    <name type="scientific">Papio anubis</name>
    <name type="common">Olive baboon</name>
    <dbReference type="NCBI Taxonomy" id="9555"/>
    <lineage>
        <taxon>Eukaryota</taxon>
        <taxon>Metazoa</taxon>
        <taxon>Chordata</taxon>
        <taxon>Craniata</taxon>
        <taxon>Vertebrata</taxon>
        <taxon>Euteleostomi</taxon>
        <taxon>Mammalia</taxon>
        <taxon>Eutheria</taxon>
        <taxon>Euarchontoglires</taxon>
        <taxon>Primates</taxon>
        <taxon>Haplorrhini</taxon>
        <taxon>Catarrhini</taxon>
        <taxon>Cercopithecidae</taxon>
        <taxon>Cercopithecinae</taxon>
        <taxon>Papio</taxon>
    </lineage>
</organism>
<dbReference type="eggNOG" id="ENOG502RZ98">
    <property type="taxonomic scope" value="Eukaryota"/>
</dbReference>
<dbReference type="Pfam" id="PF15029">
    <property type="entry name" value="TMEM174"/>
    <property type="match status" value="1"/>
</dbReference>
<feature type="transmembrane region" description="Helical" evidence="1">
    <location>
        <begin position="40"/>
        <end position="60"/>
    </location>
</feature>
<dbReference type="KEGG" id="panu:101024433"/>
<keyword evidence="3" id="KW-1185">Reference proteome</keyword>
<feature type="transmembrane region" description="Helical" evidence="1">
    <location>
        <begin position="72"/>
        <end position="90"/>
    </location>
</feature>
<protein>
    <submittedName>
        <fullName evidence="2">Transmembrane protein 174</fullName>
    </submittedName>
</protein>
<reference evidence="2" key="2">
    <citation type="submission" date="2025-08" db="UniProtKB">
        <authorList>
            <consortium name="Ensembl"/>
        </authorList>
    </citation>
    <scope>IDENTIFICATION</scope>
</reference>
<accession>A0A096MRR6</accession>
<dbReference type="PANTHER" id="PTHR31020">
    <property type="entry name" value="TRANSMEMBRANE PROTEIN 174"/>
    <property type="match status" value="1"/>
</dbReference>